<dbReference type="Proteomes" id="UP000507470">
    <property type="component" value="Unassembled WGS sequence"/>
</dbReference>
<name>A0A6J8A2Q8_MYTCO</name>
<accession>A0A6J8A2Q8</accession>
<proteinExistence type="predicted"/>
<keyword evidence="3" id="KW-1185">Reference proteome</keyword>
<evidence type="ECO:0000313" key="3">
    <source>
        <dbReference type="Proteomes" id="UP000507470"/>
    </source>
</evidence>
<dbReference type="OrthoDB" id="7476844at2759"/>
<protein>
    <submittedName>
        <fullName evidence="2">Uncharacterized protein</fullName>
    </submittedName>
</protein>
<dbReference type="AlphaFoldDB" id="A0A6J8A2Q8"/>
<organism evidence="2 3">
    <name type="scientific">Mytilus coruscus</name>
    <name type="common">Sea mussel</name>
    <dbReference type="NCBI Taxonomy" id="42192"/>
    <lineage>
        <taxon>Eukaryota</taxon>
        <taxon>Metazoa</taxon>
        <taxon>Spiralia</taxon>
        <taxon>Lophotrochozoa</taxon>
        <taxon>Mollusca</taxon>
        <taxon>Bivalvia</taxon>
        <taxon>Autobranchia</taxon>
        <taxon>Pteriomorphia</taxon>
        <taxon>Mytilida</taxon>
        <taxon>Mytiloidea</taxon>
        <taxon>Mytilidae</taxon>
        <taxon>Mytilinae</taxon>
        <taxon>Mytilus</taxon>
    </lineage>
</organism>
<sequence>MDNSHNLDDKTLLTYSALRRTSREKYRQKTFDLNLDKAISKKIIAARREVHIEYEQTKGGLVGTADAVTFELIKNAIPHYYKDIMEDNRYAKMTDDQDRRGLTVSKVFKVFNKQQHQYTLTLYYTNCKFLVYGKAVQTFITDDIPEIHRVIQEVILNGDKVDLKRLNEKLEEELHKLTAQLTHDMASQDNAPSNRPVKDNDEAKCSKCKKKTCLPQKDLQTLSFNCRNVKAISPFMENFKNRMDIILLQEHWLFDHELYLIDEIHSQFCGKGKAVDSDRSTCDLLIRSHRGYGGVAIIWDRAIDQYIPILLEKLNTQKDSITNRVEETLEMLSMSAKKCCAQKTYGKNKLELKFWNPQIKDSLHQNKTAYKIWKDDGRTNDPEHPSVRIKKETRKVFRSEIRKEENKRKHIERDRIITANRKRWTRTGFKE</sequence>
<evidence type="ECO:0000313" key="2">
    <source>
        <dbReference type="EMBL" id="CAC5360626.1"/>
    </source>
</evidence>
<feature type="coiled-coil region" evidence="1">
    <location>
        <begin position="160"/>
        <end position="187"/>
    </location>
</feature>
<dbReference type="SUPFAM" id="SSF56219">
    <property type="entry name" value="DNase I-like"/>
    <property type="match status" value="1"/>
</dbReference>
<reference evidence="2 3" key="1">
    <citation type="submission" date="2020-06" db="EMBL/GenBank/DDBJ databases">
        <authorList>
            <person name="Li R."/>
            <person name="Bekaert M."/>
        </authorList>
    </citation>
    <scope>NUCLEOTIDE SEQUENCE [LARGE SCALE GENOMIC DNA]</scope>
    <source>
        <strain evidence="3">wild</strain>
    </source>
</reference>
<keyword evidence="1" id="KW-0175">Coiled coil</keyword>
<evidence type="ECO:0000256" key="1">
    <source>
        <dbReference type="SAM" id="Coils"/>
    </source>
</evidence>
<dbReference type="InterPro" id="IPR036691">
    <property type="entry name" value="Endo/exonu/phosph_ase_sf"/>
</dbReference>
<gene>
    <name evidence="2" type="ORF">MCOR_3043</name>
</gene>
<dbReference type="EMBL" id="CACVKT020000569">
    <property type="protein sequence ID" value="CAC5360626.1"/>
    <property type="molecule type" value="Genomic_DNA"/>
</dbReference>